<evidence type="ECO:0000313" key="1">
    <source>
        <dbReference type="EMBL" id="KAG0444678.1"/>
    </source>
</evidence>
<dbReference type="Proteomes" id="UP000805193">
    <property type="component" value="Unassembled WGS sequence"/>
</dbReference>
<evidence type="ECO:0000313" key="2">
    <source>
        <dbReference type="Proteomes" id="UP000805193"/>
    </source>
</evidence>
<keyword evidence="2" id="KW-1185">Reference proteome</keyword>
<gene>
    <name evidence="1" type="ORF">HPB47_013522</name>
</gene>
<dbReference type="EMBL" id="JABSTQ010001655">
    <property type="protein sequence ID" value="KAG0444678.1"/>
    <property type="molecule type" value="Genomic_DNA"/>
</dbReference>
<organism evidence="1 2">
    <name type="scientific">Ixodes persulcatus</name>
    <name type="common">Taiga tick</name>
    <dbReference type="NCBI Taxonomy" id="34615"/>
    <lineage>
        <taxon>Eukaryota</taxon>
        <taxon>Metazoa</taxon>
        <taxon>Ecdysozoa</taxon>
        <taxon>Arthropoda</taxon>
        <taxon>Chelicerata</taxon>
        <taxon>Arachnida</taxon>
        <taxon>Acari</taxon>
        <taxon>Parasitiformes</taxon>
        <taxon>Ixodida</taxon>
        <taxon>Ixodoidea</taxon>
        <taxon>Ixodidae</taxon>
        <taxon>Ixodinae</taxon>
        <taxon>Ixodes</taxon>
    </lineage>
</organism>
<reference evidence="1 2" key="1">
    <citation type="journal article" date="2020" name="Cell">
        <title>Large-Scale Comparative Analyses of Tick Genomes Elucidate Their Genetic Diversity and Vector Capacities.</title>
        <authorList>
            <consortium name="Tick Genome and Microbiome Consortium (TIGMIC)"/>
            <person name="Jia N."/>
            <person name="Wang J."/>
            <person name="Shi W."/>
            <person name="Du L."/>
            <person name="Sun Y."/>
            <person name="Zhan W."/>
            <person name="Jiang J.F."/>
            <person name="Wang Q."/>
            <person name="Zhang B."/>
            <person name="Ji P."/>
            <person name="Bell-Sakyi L."/>
            <person name="Cui X.M."/>
            <person name="Yuan T.T."/>
            <person name="Jiang B.G."/>
            <person name="Yang W.F."/>
            <person name="Lam T.T."/>
            <person name="Chang Q.C."/>
            <person name="Ding S.J."/>
            <person name="Wang X.J."/>
            <person name="Zhu J.G."/>
            <person name="Ruan X.D."/>
            <person name="Zhao L."/>
            <person name="Wei J.T."/>
            <person name="Ye R.Z."/>
            <person name="Que T.C."/>
            <person name="Du C.H."/>
            <person name="Zhou Y.H."/>
            <person name="Cheng J.X."/>
            <person name="Dai P.F."/>
            <person name="Guo W.B."/>
            <person name="Han X.H."/>
            <person name="Huang E.J."/>
            <person name="Li L.F."/>
            <person name="Wei W."/>
            <person name="Gao Y.C."/>
            <person name="Liu J.Z."/>
            <person name="Shao H.Z."/>
            <person name="Wang X."/>
            <person name="Wang C.C."/>
            <person name="Yang T.C."/>
            <person name="Huo Q.B."/>
            <person name="Li W."/>
            <person name="Chen H.Y."/>
            <person name="Chen S.E."/>
            <person name="Zhou L.G."/>
            <person name="Ni X.B."/>
            <person name="Tian J.H."/>
            <person name="Sheng Y."/>
            <person name="Liu T."/>
            <person name="Pan Y.S."/>
            <person name="Xia L.Y."/>
            <person name="Li J."/>
            <person name="Zhao F."/>
            <person name="Cao W.C."/>
        </authorList>
    </citation>
    <scope>NUCLEOTIDE SEQUENCE [LARGE SCALE GENOMIC DNA]</scope>
    <source>
        <strain evidence="1">Iper-2018</strain>
    </source>
</reference>
<comment type="caution">
    <text evidence="1">The sequence shown here is derived from an EMBL/GenBank/DDBJ whole genome shotgun (WGS) entry which is preliminary data.</text>
</comment>
<name>A0AC60QYC1_IXOPE</name>
<protein>
    <submittedName>
        <fullName evidence="1">Uncharacterized protein</fullName>
    </submittedName>
</protein>
<accession>A0AC60QYC1</accession>
<sequence>MGGTLTHPAIVEKARTRMNTRSLYIVYGGGETSPVITCTNPDEPTDRWIRTVGKPLDHVEVKVVDAKGNIVPVNTSGELCTRGPHVFRGYLNDDAKTKEAIRNGWYHTGSELGTNLPGILDILREVLQKELKKLLPSSARPASLSITEVVREEIQSAIQPQAPFIVEPPEEPTVTYALVARRSPPATRTYQAPARRDARSPPYPRHQE</sequence>
<proteinExistence type="predicted"/>